<feature type="domain" description="OBG-type G" evidence="6">
    <location>
        <begin position="111"/>
        <end position="270"/>
    </location>
</feature>
<evidence type="ECO:0000313" key="9">
    <source>
        <dbReference type="Proteomes" id="UP000034471"/>
    </source>
</evidence>
<reference evidence="8 9" key="1">
    <citation type="journal article" date="2015" name="Nature">
        <title>rRNA introns, odd ribosomes, and small enigmatic genomes across a large radiation of phyla.</title>
        <authorList>
            <person name="Brown C.T."/>
            <person name="Hug L.A."/>
            <person name="Thomas B.C."/>
            <person name="Sharon I."/>
            <person name="Castelle C.J."/>
            <person name="Singh A."/>
            <person name="Wilkins M.J."/>
            <person name="Williams K.H."/>
            <person name="Banfield J.F."/>
        </authorList>
    </citation>
    <scope>NUCLEOTIDE SEQUENCE [LARGE SCALE GENOMIC DNA]</scope>
</reference>
<dbReference type="Gene3D" id="2.70.210.12">
    <property type="entry name" value="GTP1/OBG domain"/>
    <property type="match status" value="1"/>
</dbReference>
<keyword evidence="3" id="KW-0460">Magnesium</keyword>
<evidence type="ECO:0000256" key="1">
    <source>
        <dbReference type="ARBA" id="ARBA00007699"/>
    </source>
</evidence>
<sequence>MFIDEAQIYVQGGNGGSGSVAFFPMKKGPCGGHGGKGGDVIVQGDPQMSDLHMYMGAKLFKAQDGGRGEKFCRTGSNGAAFVSSTNQVPRQAEPGEKTQKKCFRLVLKLIADFGLIGLPNAGKSTLLNELTNANVKTAMYAFTTLEPNLGVCGDKIIADIPGLIEGASKGKGLGIKFLKHIEKVPVLLHCIAADSENVKKNYETVQKELEDYNTELTKKKEVILLCKTDLVDQKKLKKLEEELKQYKKELYPISIYNPDQFLNIKNFILS</sequence>
<keyword evidence="4" id="KW-0342">GTP-binding</keyword>
<dbReference type="PROSITE" id="PS51883">
    <property type="entry name" value="OBG"/>
    <property type="match status" value="1"/>
</dbReference>
<dbReference type="PATRIC" id="fig|1618481.3.peg.847"/>
<dbReference type="SUPFAM" id="SSF52540">
    <property type="entry name" value="P-loop containing nucleoside triphosphate hydrolases"/>
    <property type="match status" value="1"/>
</dbReference>
<dbReference type="SUPFAM" id="SSF82051">
    <property type="entry name" value="Obg GTP-binding protein N-terminal domain"/>
    <property type="match status" value="1"/>
</dbReference>
<feature type="coiled-coil region" evidence="5">
    <location>
        <begin position="195"/>
        <end position="249"/>
    </location>
</feature>
<accession>A0A0G0HEG3</accession>
<dbReference type="Pfam" id="PF01018">
    <property type="entry name" value="GTP1_OBG"/>
    <property type="match status" value="1"/>
</dbReference>
<dbReference type="InterPro" id="IPR036726">
    <property type="entry name" value="GTP1_OBG_dom_sf"/>
</dbReference>
<dbReference type="AlphaFoldDB" id="A0A0G0HEG3"/>
<keyword evidence="2" id="KW-0547">Nucleotide-binding</keyword>
<dbReference type="GO" id="GO:0000287">
    <property type="term" value="F:magnesium ion binding"/>
    <property type="evidence" value="ECO:0007669"/>
    <property type="project" value="InterPro"/>
</dbReference>
<keyword evidence="5" id="KW-0175">Coiled coil</keyword>
<dbReference type="PIRSF" id="PIRSF002401">
    <property type="entry name" value="GTP_bd_Obg/CgtA"/>
    <property type="match status" value="1"/>
</dbReference>
<dbReference type="InterPro" id="IPR006073">
    <property type="entry name" value="GTP-bd"/>
</dbReference>
<dbReference type="InterPro" id="IPR006074">
    <property type="entry name" value="GTP1-OBG_CS"/>
</dbReference>
<dbReference type="EMBL" id="LBTJ01000049">
    <property type="protein sequence ID" value="KKQ36935.1"/>
    <property type="molecule type" value="Genomic_DNA"/>
</dbReference>
<comment type="caution">
    <text evidence="8">The sequence shown here is derived from an EMBL/GenBank/DDBJ whole genome shotgun (WGS) entry which is preliminary data.</text>
</comment>
<dbReference type="GO" id="GO:0005525">
    <property type="term" value="F:GTP binding"/>
    <property type="evidence" value="ECO:0007669"/>
    <property type="project" value="UniProtKB-KW"/>
</dbReference>
<dbReference type="Gene3D" id="3.40.50.300">
    <property type="entry name" value="P-loop containing nucleotide triphosphate hydrolases"/>
    <property type="match status" value="1"/>
</dbReference>
<dbReference type="PROSITE" id="PS00905">
    <property type="entry name" value="GTP1_OBG"/>
    <property type="match status" value="1"/>
</dbReference>
<dbReference type="Pfam" id="PF01926">
    <property type="entry name" value="MMR_HSR1"/>
    <property type="match status" value="1"/>
</dbReference>
<proteinExistence type="inferred from homology"/>
<dbReference type="InterPro" id="IPR045086">
    <property type="entry name" value="OBG_GTPase"/>
</dbReference>
<evidence type="ECO:0000256" key="4">
    <source>
        <dbReference type="ARBA" id="ARBA00023134"/>
    </source>
</evidence>
<feature type="domain" description="Obg" evidence="7">
    <location>
        <begin position="1"/>
        <end position="79"/>
    </location>
</feature>
<organism evidence="8 9">
    <name type="scientific">Candidatus Roizmanbacteria bacterium GW2011_GWA2_37_7</name>
    <dbReference type="NCBI Taxonomy" id="1618481"/>
    <lineage>
        <taxon>Bacteria</taxon>
        <taxon>Candidatus Roizmaniibacteriota</taxon>
    </lineage>
</organism>
<dbReference type="GO" id="GO:0003924">
    <property type="term" value="F:GTPase activity"/>
    <property type="evidence" value="ECO:0007669"/>
    <property type="project" value="InterPro"/>
</dbReference>
<dbReference type="PANTHER" id="PTHR11702:SF31">
    <property type="entry name" value="MITOCHONDRIAL RIBOSOME-ASSOCIATED GTPASE 2"/>
    <property type="match status" value="1"/>
</dbReference>
<protein>
    <submittedName>
        <fullName evidence="8">Obg family GTPase CgtA</fullName>
    </submittedName>
</protein>
<gene>
    <name evidence="8" type="ORF">US54_C0049G0008</name>
</gene>
<evidence type="ECO:0000313" key="8">
    <source>
        <dbReference type="EMBL" id="KKQ36935.1"/>
    </source>
</evidence>
<dbReference type="PROSITE" id="PS51710">
    <property type="entry name" value="G_OBG"/>
    <property type="match status" value="1"/>
</dbReference>
<evidence type="ECO:0000256" key="5">
    <source>
        <dbReference type="SAM" id="Coils"/>
    </source>
</evidence>
<name>A0A0G0HEG3_9BACT</name>
<dbReference type="STRING" id="1618481.US54_C0049G0008"/>
<dbReference type="CDD" id="cd01898">
    <property type="entry name" value="Obg"/>
    <property type="match status" value="1"/>
</dbReference>
<evidence type="ECO:0000259" key="7">
    <source>
        <dbReference type="PROSITE" id="PS51883"/>
    </source>
</evidence>
<comment type="similarity">
    <text evidence="1">Belongs to the TRAFAC class OBG-HflX-like GTPase superfamily. OBG GTPase family.</text>
</comment>
<dbReference type="InterPro" id="IPR031167">
    <property type="entry name" value="G_OBG"/>
</dbReference>
<dbReference type="PANTHER" id="PTHR11702">
    <property type="entry name" value="DEVELOPMENTALLY REGULATED GTP-BINDING PROTEIN-RELATED"/>
    <property type="match status" value="1"/>
</dbReference>
<dbReference type="Proteomes" id="UP000034471">
    <property type="component" value="Unassembled WGS sequence"/>
</dbReference>
<evidence type="ECO:0000259" key="6">
    <source>
        <dbReference type="PROSITE" id="PS51710"/>
    </source>
</evidence>
<dbReference type="GO" id="GO:0042254">
    <property type="term" value="P:ribosome biogenesis"/>
    <property type="evidence" value="ECO:0007669"/>
    <property type="project" value="UniProtKB-UniRule"/>
</dbReference>
<dbReference type="InterPro" id="IPR014100">
    <property type="entry name" value="GTP-bd_Obg/CgtA"/>
</dbReference>
<evidence type="ECO:0000256" key="3">
    <source>
        <dbReference type="ARBA" id="ARBA00022842"/>
    </source>
</evidence>
<dbReference type="InterPro" id="IPR027417">
    <property type="entry name" value="P-loop_NTPase"/>
</dbReference>
<evidence type="ECO:0000256" key="2">
    <source>
        <dbReference type="ARBA" id="ARBA00022741"/>
    </source>
</evidence>
<dbReference type="InterPro" id="IPR006169">
    <property type="entry name" value="GTP1_OBG_dom"/>
</dbReference>
<dbReference type="PRINTS" id="PR00326">
    <property type="entry name" value="GTP1OBG"/>
</dbReference>